<proteinExistence type="predicted"/>
<accession>A0A8S1UDL1</accession>
<dbReference type="EMBL" id="CAJJDP010000041">
    <property type="protein sequence ID" value="CAD8162237.1"/>
    <property type="molecule type" value="Genomic_DNA"/>
</dbReference>
<evidence type="ECO:0000313" key="2">
    <source>
        <dbReference type="Proteomes" id="UP000683925"/>
    </source>
</evidence>
<gene>
    <name evidence="1" type="ORF">POCTA_138.1.T0410144</name>
</gene>
<keyword evidence="2" id="KW-1185">Reference proteome</keyword>
<dbReference type="AlphaFoldDB" id="A0A8S1UDL1"/>
<comment type="caution">
    <text evidence="1">The sequence shown here is derived from an EMBL/GenBank/DDBJ whole genome shotgun (WGS) entry which is preliminary data.</text>
</comment>
<dbReference type="OrthoDB" id="10535903at2759"/>
<organism evidence="1 2">
    <name type="scientific">Paramecium octaurelia</name>
    <dbReference type="NCBI Taxonomy" id="43137"/>
    <lineage>
        <taxon>Eukaryota</taxon>
        <taxon>Sar</taxon>
        <taxon>Alveolata</taxon>
        <taxon>Ciliophora</taxon>
        <taxon>Intramacronucleata</taxon>
        <taxon>Oligohymenophorea</taxon>
        <taxon>Peniculida</taxon>
        <taxon>Parameciidae</taxon>
        <taxon>Paramecium</taxon>
    </lineage>
</organism>
<sequence length="183" mass="21769">MYIINQIDQNFFSFDIYNCETVSTIYTLTFESSQYLSWKTSKSQPRTTSSYKLLEPKVQFLIIIKATSEYTVKLYQNLQAYFKQFRAFTKEVISDYVRLLQHSGFQMTEDLEIQRADHKHVHTIRPCFIPDTSEVNQIICEFHLKLGIYHQKLIIISSNTIYPGNQRFQNLRVNIQFIKKDLK</sequence>
<protein>
    <submittedName>
        <fullName evidence="1">Uncharacterized protein</fullName>
    </submittedName>
</protein>
<reference evidence="1" key="1">
    <citation type="submission" date="2021-01" db="EMBL/GenBank/DDBJ databases">
        <authorList>
            <consortium name="Genoscope - CEA"/>
            <person name="William W."/>
        </authorList>
    </citation>
    <scope>NUCLEOTIDE SEQUENCE</scope>
</reference>
<name>A0A8S1UDL1_PAROT</name>
<evidence type="ECO:0000313" key="1">
    <source>
        <dbReference type="EMBL" id="CAD8162237.1"/>
    </source>
</evidence>
<dbReference type="Proteomes" id="UP000683925">
    <property type="component" value="Unassembled WGS sequence"/>
</dbReference>